<gene>
    <name evidence="1" type="ORF">A7E78_09155</name>
</gene>
<dbReference type="EMBL" id="CP015519">
    <property type="protein sequence ID" value="APG27990.1"/>
    <property type="molecule type" value="Genomic_DNA"/>
</dbReference>
<dbReference type="Proteomes" id="UP000182517">
    <property type="component" value="Chromosome"/>
</dbReference>
<keyword evidence="2" id="KW-1185">Reference proteome</keyword>
<dbReference type="KEGG" id="pef:A7E78_09155"/>
<organism evidence="1 2">
    <name type="scientific">Syntrophotalea acetylenivorans</name>
    <dbReference type="NCBI Taxonomy" id="1842532"/>
    <lineage>
        <taxon>Bacteria</taxon>
        <taxon>Pseudomonadati</taxon>
        <taxon>Thermodesulfobacteriota</taxon>
        <taxon>Desulfuromonadia</taxon>
        <taxon>Desulfuromonadales</taxon>
        <taxon>Syntrophotaleaceae</taxon>
        <taxon>Syntrophotalea</taxon>
    </lineage>
</organism>
<evidence type="ECO:0000313" key="2">
    <source>
        <dbReference type="Proteomes" id="UP000182517"/>
    </source>
</evidence>
<accession>A0A1L3GQ45</accession>
<dbReference type="RefSeq" id="WP_072283951.1">
    <property type="nucleotide sequence ID" value="NZ_CP015519.1"/>
</dbReference>
<dbReference type="AlphaFoldDB" id="A0A1L3GQ45"/>
<proteinExistence type="predicted"/>
<name>A0A1L3GQ45_9BACT</name>
<reference evidence="1 2" key="1">
    <citation type="journal article" date="2017" name="Genome Announc.">
        <title>Complete Genome Sequences of Two Acetylene-Fermenting Pelobacter acetylenicus Strains.</title>
        <authorList>
            <person name="Sutton J.M."/>
            <person name="Baesman S.M."/>
            <person name="Fierst J.L."/>
            <person name="Poret-Peterson A.T."/>
            <person name="Oremland R.S."/>
            <person name="Dunlap D.S."/>
            <person name="Akob D.M."/>
        </authorList>
    </citation>
    <scope>NUCLEOTIDE SEQUENCE [LARGE SCALE GENOMIC DNA]</scope>
    <source>
        <strain evidence="1 2">SFB93</strain>
    </source>
</reference>
<dbReference type="STRING" id="1842532.A7E78_09155"/>
<protein>
    <submittedName>
        <fullName evidence="1">Uncharacterized protein</fullName>
    </submittedName>
</protein>
<evidence type="ECO:0000313" key="1">
    <source>
        <dbReference type="EMBL" id="APG27990.1"/>
    </source>
</evidence>
<dbReference type="OrthoDB" id="5401168at2"/>
<sequence>MPDKNFNFPLGISPWVSEREKSRRLCEGFNFSLLEQSTDSYRFTAMADPGRIENLFRSFASVLKEEAFFILEFYREEQSSTTDEQPTPTLYYSPYLPTEEILTTIAPYLPRLIHDGFVGFGLANNHNGMELFYSEEKLLTCFTENHIRIADLFHGQGLSFSPELLLTSDLGHDHLSLLCHPRHLLPAPLNQLPDSELDYLCFCEELADLLDMYPVDEGLSFFLSRREQESIKKCLKQHPEFACFAEEDFGELLLSWHDFVQECETGFDGDLDEYHQCLKLRDIIQYVIEGVASALHDKLADIVAEPDNRFRNSLSDCRKRLDPPNNISLRADRFWYRGMVLKQGTYLRRDLIRSGWYNP</sequence>